<protein>
    <recommendedName>
        <fullName evidence="4 13">Threonylcarbamoyl-AMP synthase</fullName>
        <shortName evidence="13">TC-AMP synthase</shortName>
        <ecNumber evidence="3 13">2.7.7.87</ecNumber>
    </recommendedName>
    <alternativeName>
        <fullName evidence="11 13">L-threonylcarbamoyladenylate synthase</fullName>
    </alternativeName>
</protein>
<dbReference type="PROSITE" id="PS51163">
    <property type="entry name" value="YRDC"/>
    <property type="match status" value="1"/>
</dbReference>
<dbReference type="Pfam" id="PF03481">
    <property type="entry name" value="Sua5_C"/>
    <property type="match status" value="1"/>
</dbReference>
<dbReference type="InterPro" id="IPR038385">
    <property type="entry name" value="Sua5/YwlC_C"/>
</dbReference>
<evidence type="ECO:0000313" key="17">
    <source>
        <dbReference type="Proteomes" id="UP000276443"/>
    </source>
</evidence>
<evidence type="ECO:0000259" key="15">
    <source>
        <dbReference type="PROSITE" id="PS51163"/>
    </source>
</evidence>
<comment type="subcellular location">
    <subcellularLocation>
        <location evidence="1 13">Cytoplasm</location>
    </subcellularLocation>
</comment>
<evidence type="ECO:0000256" key="7">
    <source>
        <dbReference type="ARBA" id="ARBA00022694"/>
    </source>
</evidence>
<evidence type="ECO:0000256" key="13">
    <source>
        <dbReference type="PIRNR" id="PIRNR004930"/>
    </source>
</evidence>
<feature type="binding site" evidence="14">
    <location>
        <position position="145"/>
    </location>
    <ligand>
        <name>ATP</name>
        <dbReference type="ChEBI" id="CHEBI:30616"/>
    </ligand>
</feature>
<dbReference type="InterPro" id="IPR050156">
    <property type="entry name" value="TC-AMP_synthase_SUA5"/>
</dbReference>
<dbReference type="GO" id="GO:0000049">
    <property type="term" value="F:tRNA binding"/>
    <property type="evidence" value="ECO:0007669"/>
    <property type="project" value="TreeGrafter"/>
</dbReference>
<accession>A0A3N5B8N7</accession>
<dbReference type="OrthoDB" id="9814580at2"/>
<dbReference type="Gene3D" id="3.90.870.10">
    <property type="entry name" value="DHBP synthase"/>
    <property type="match status" value="1"/>
</dbReference>
<evidence type="ECO:0000256" key="6">
    <source>
        <dbReference type="ARBA" id="ARBA00022679"/>
    </source>
</evidence>
<dbReference type="GO" id="GO:0005737">
    <property type="term" value="C:cytoplasm"/>
    <property type="evidence" value="ECO:0007669"/>
    <property type="project" value="UniProtKB-SubCell"/>
</dbReference>
<feature type="binding site" evidence="14">
    <location>
        <position position="189"/>
    </location>
    <ligand>
        <name>ATP</name>
        <dbReference type="ChEBI" id="CHEBI:30616"/>
    </ligand>
</feature>
<evidence type="ECO:0000313" key="16">
    <source>
        <dbReference type="EMBL" id="RPF54096.1"/>
    </source>
</evidence>
<evidence type="ECO:0000256" key="11">
    <source>
        <dbReference type="ARBA" id="ARBA00029774"/>
    </source>
</evidence>
<comment type="similarity">
    <text evidence="2 13">Belongs to the SUA5 family.</text>
</comment>
<evidence type="ECO:0000256" key="10">
    <source>
        <dbReference type="ARBA" id="ARBA00022840"/>
    </source>
</evidence>
<gene>
    <name evidence="16" type="ORF">EDC24_1284</name>
</gene>
<dbReference type="GO" id="GO:0006450">
    <property type="term" value="P:regulation of translational fidelity"/>
    <property type="evidence" value="ECO:0007669"/>
    <property type="project" value="TreeGrafter"/>
</dbReference>
<evidence type="ECO:0000256" key="1">
    <source>
        <dbReference type="ARBA" id="ARBA00004496"/>
    </source>
</evidence>
<feature type="binding site" evidence="14">
    <location>
        <position position="115"/>
    </location>
    <ligand>
        <name>L-threonine</name>
        <dbReference type="ChEBI" id="CHEBI:57926"/>
    </ligand>
</feature>
<dbReference type="InterPro" id="IPR006070">
    <property type="entry name" value="Sua5-like_dom"/>
</dbReference>
<dbReference type="Proteomes" id="UP000276443">
    <property type="component" value="Unassembled WGS sequence"/>
</dbReference>
<dbReference type="Pfam" id="PF01300">
    <property type="entry name" value="Sua5_yciO_yrdC"/>
    <property type="match status" value="1"/>
</dbReference>
<dbReference type="NCBIfam" id="TIGR00057">
    <property type="entry name" value="L-threonylcarbamoyladenylate synthase"/>
    <property type="match status" value="1"/>
</dbReference>
<dbReference type="EC" id="2.7.7.87" evidence="3 13"/>
<feature type="binding site" evidence="14">
    <location>
        <position position="175"/>
    </location>
    <ligand>
        <name>L-threonine</name>
        <dbReference type="ChEBI" id="CHEBI:57926"/>
    </ligand>
</feature>
<evidence type="ECO:0000256" key="2">
    <source>
        <dbReference type="ARBA" id="ARBA00007663"/>
    </source>
</evidence>
<keyword evidence="8 13" id="KW-0548">Nucleotidyltransferase</keyword>
<comment type="function">
    <text evidence="13">Required for the formation of a threonylcarbamoyl group on adenosine at position 37 (t(6)A37) in tRNAs that read codons beginning with adenine.</text>
</comment>
<dbReference type="InterPro" id="IPR010923">
    <property type="entry name" value="T(6)A37_SUA5"/>
</dbReference>
<evidence type="ECO:0000256" key="12">
    <source>
        <dbReference type="ARBA" id="ARBA00048366"/>
    </source>
</evidence>
<dbReference type="AlphaFoldDB" id="A0A3N5B8N7"/>
<evidence type="ECO:0000256" key="9">
    <source>
        <dbReference type="ARBA" id="ARBA00022741"/>
    </source>
</evidence>
<feature type="binding site" evidence="14">
    <location>
        <position position="29"/>
    </location>
    <ligand>
        <name>L-threonine</name>
        <dbReference type="ChEBI" id="CHEBI:57926"/>
    </ligand>
</feature>
<feature type="binding site" evidence="14">
    <location>
        <position position="52"/>
    </location>
    <ligand>
        <name>ATP</name>
        <dbReference type="ChEBI" id="CHEBI:30616"/>
    </ligand>
</feature>
<comment type="caution">
    <text evidence="16">The sequence shown here is derived from an EMBL/GenBank/DDBJ whole genome shotgun (WGS) entry which is preliminary data.</text>
</comment>
<evidence type="ECO:0000256" key="3">
    <source>
        <dbReference type="ARBA" id="ARBA00012584"/>
    </source>
</evidence>
<feature type="binding site" evidence="14">
    <location>
        <position position="61"/>
    </location>
    <ligand>
        <name>L-threonine</name>
        <dbReference type="ChEBI" id="CHEBI:57926"/>
    </ligand>
</feature>
<dbReference type="Gene3D" id="3.40.50.11030">
    <property type="entry name" value="Threonylcarbamoyl-AMP synthase, C-terminal domain"/>
    <property type="match status" value="1"/>
</dbReference>
<keyword evidence="10 13" id="KW-0067">ATP-binding</keyword>
<keyword evidence="5 13" id="KW-0963">Cytoplasm</keyword>
<feature type="domain" description="YrdC-like" evidence="15">
    <location>
        <begin position="7"/>
        <end position="193"/>
    </location>
</feature>
<keyword evidence="17" id="KW-1185">Reference proteome</keyword>
<feature type="binding site" evidence="14">
    <location>
        <position position="56"/>
    </location>
    <ligand>
        <name>ATP</name>
        <dbReference type="ChEBI" id="CHEBI:30616"/>
    </ligand>
</feature>
<dbReference type="GO" id="GO:0005524">
    <property type="term" value="F:ATP binding"/>
    <property type="evidence" value="ECO:0007669"/>
    <property type="project" value="UniProtKB-UniRule"/>
</dbReference>
<sequence>MTQLWTLEQIDQAAEQLTKGQTVAFPTETVYGLGADATNEQAVEAIFQAKGRPSDNPLIVHIGSRNVLSDYVRDIPDHAQKLMDAFWPGPLTIILPSNGKLAQNVTAGLDTVGMRMPNHPHALELLKACSLPVAAPSANRSGKPSPTTAEHVYYDLNGRIAGIVDGGKTGVGVESTVLDCSSENPMILRPGGITRSDIESVIGPVDVAPAMIEKNEAPRSPGMKYKHYAPDAPIWIVRGSAENMKRVADEAKREGKTVQFLVSEERAQELGVDDALVLGSRHQPEVLTSHLYDRLRQVDQIEADLILAESFSEKGIGEALMNRLERAASKVVG</sequence>
<evidence type="ECO:0000256" key="8">
    <source>
        <dbReference type="ARBA" id="ARBA00022695"/>
    </source>
</evidence>
<dbReference type="GO" id="GO:0061710">
    <property type="term" value="F:L-threonylcarbamoyladenylate synthase"/>
    <property type="evidence" value="ECO:0007669"/>
    <property type="project" value="UniProtKB-EC"/>
</dbReference>
<dbReference type="SUPFAM" id="SSF55821">
    <property type="entry name" value="YrdC/RibB"/>
    <property type="match status" value="1"/>
</dbReference>
<evidence type="ECO:0000256" key="5">
    <source>
        <dbReference type="ARBA" id="ARBA00022490"/>
    </source>
</evidence>
<reference evidence="16 17" key="1">
    <citation type="submission" date="2018-11" db="EMBL/GenBank/DDBJ databases">
        <title>Genomic Encyclopedia of Type Strains, Phase IV (KMG-IV): sequencing the most valuable type-strain genomes for metagenomic binning, comparative biology and taxonomic classification.</title>
        <authorList>
            <person name="Goeker M."/>
        </authorList>
    </citation>
    <scope>NUCLEOTIDE SEQUENCE [LARGE SCALE GENOMIC DNA]</scope>
    <source>
        <strain evidence="16 17">DSM 18090</strain>
    </source>
</reference>
<organism evidence="16 17">
    <name type="scientific">Aquisalibacillus elongatus</name>
    <dbReference type="NCBI Taxonomy" id="485577"/>
    <lineage>
        <taxon>Bacteria</taxon>
        <taxon>Bacillati</taxon>
        <taxon>Bacillota</taxon>
        <taxon>Bacilli</taxon>
        <taxon>Bacillales</taxon>
        <taxon>Bacillaceae</taxon>
        <taxon>Aquisalibacillus</taxon>
    </lineage>
</organism>
<dbReference type="GO" id="GO:0008033">
    <property type="term" value="P:tRNA processing"/>
    <property type="evidence" value="ECO:0007669"/>
    <property type="project" value="UniProtKB-KW"/>
</dbReference>
<dbReference type="RefSeq" id="WP_124220823.1">
    <property type="nucleotide sequence ID" value="NZ_RKRF01000008.1"/>
</dbReference>
<keyword evidence="7 13" id="KW-0819">tRNA processing</keyword>
<comment type="catalytic activity">
    <reaction evidence="12 13">
        <text>L-threonine + hydrogencarbonate + ATP = L-threonylcarbamoyladenylate + diphosphate + H2O</text>
        <dbReference type="Rhea" id="RHEA:36407"/>
        <dbReference type="ChEBI" id="CHEBI:15377"/>
        <dbReference type="ChEBI" id="CHEBI:17544"/>
        <dbReference type="ChEBI" id="CHEBI:30616"/>
        <dbReference type="ChEBI" id="CHEBI:33019"/>
        <dbReference type="ChEBI" id="CHEBI:57926"/>
        <dbReference type="ChEBI" id="CHEBI:73682"/>
        <dbReference type="EC" id="2.7.7.87"/>
    </reaction>
</comment>
<dbReference type="PANTHER" id="PTHR17490">
    <property type="entry name" value="SUA5"/>
    <property type="match status" value="1"/>
</dbReference>
<dbReference type="PANTHER" id="PTHR17490:SF16">
    <property type="entry name" value="THREONYLCARBAMOYL-AMP SYNTHASE"/>
    <property type="match status" value="1"/>
</dbReference>
<dbReference type="FunFam" id="3.90.870.10:FF:000008">
    <property type="entry name" value="Threonylcarbamoyl-AMP synthase"/>
    <property type="match status" value="1"/>
</dbReference>
<feature type="binding site" evidence="14">
    <location>
        <position position="135"/>
    </location>
    <ligand>
        <name>L-threonine</name>
        <dbReference type="ChEBI" id="CHEBI:57926"/>
    </ligand>
</feature>
<proteinExistence type="inferred from homology"/>
<dbReference type="EMBL" id="RKRF01000008">
    <property type="protein sequence ID" value="RPF54096.1"/>
    <property type="molecule type" value="Genomic_DNA"/>
</dbReference>
<keyword evidence="9 13" id="KW-0547">Nucleotide-binding</keyword>
<feature type="binding site" evidence="14">
    <location>
        <position position="111"/>
    </location>
    <ligand>
        <name>ATP</name>
        <dbReference type="ChEBI" id="CHEBI:30616"/>
    </ligand>
</feature>
<name>A0A3N5B8N7_9BACI</name>
<dbReference type="GO" id="GO:0003725">
    <property type="term" value="F:double-stranded RNA binding"/>
    <property type="evidence" value="ECO:0007669"/>
    <property type="project" value="UniProtKB-UniRule"/>
</dbReference>
<feature type="binding site" evidence="14">
    <location>
        <position position="137"/>
    </location>
    <ligand>
        <name>ATP</name>
        <dbReference type="ChEBI" id="CHEBI:30616"/>
    </ligand>
</feature>
<dbReference type="InterPro" id="IPR005145">
    <property type="entry name" value="Sua5_C"/>
</dbReference>
<keyword evidence="6 13" id="KW-0808">Transferase</keyword>
<evidence type="ECO:0000256" key="4">
    <source>
        <dbReference type="ARBA" id="ARBA00015492"/>
    </source>
</evidence>
<dbReference type="InterPro" id="IPR017945">
    <property type="entry name" value="DHBP_synth_RibB-like_a/b_dom"/>
</dbReference>
<dbReference type="PIRSF" id="PIRSF004930">
    <property type="entry name" value="Tln_factor_SUA5"/>
    <property type="match status" value="1"/>
</dbReference>
<evidence type="ECO:0000256" key="14">
    <source>
        <dbReference type="PIRSR" id="PIRSR004930-1"/>
    </source>
</evidence>
<feature type="binding site" evidence="14">
    <location>
        <position position="228"/>
    </location>
    <ligand>
        <name>ATP</name>
        <dbReference type="ChEBI" id="CHEBI:30616"/>
    </ligand>
</feature>